<dbReference type="InterPro" id="IPR004146">
    <property type="entry name" value="DC1"/>
</dbReference>
<dbReference type="PANTHER" id="PTHR46288:SF29">
    <property type="entry name" value="DC1 DOMAIN-CONTAINING PROTEIN"/>
    <property type="match status" value="1"/>
</dbReference>
<keyword evidence="4" id="KW-1185">Reference proteome</keyword>
<feature type="domain" description="DC1" evidence="2">
    <location>
        <begin position="31"/>
        <end position="74"/>
    </location>
</feature>
<keyword evidence="1" id="KW-0677">Repeat</keyword>
<dbReference type="PANTHER" id="PTHR46288">
    <property type="entry name" value="PHORBOL-ESTER/DAG-TYPE DOMAIN-CONTAINING PROTEIN"/>
    <property type="match status" value="1"/>
</dbReference>
<organism evidence="3 4">
    <name type="scientific">Cinchona calisaya</name>
    <dbReference type="NCBI Taxonomy" id="153742"/>
    <lineage>
        <taxon>Eukaryota</taxon>
        <taxon>Viridiplantae</taxon>
        <taxon>Streptophyta</taxon>
        <taxon>Embryophyta</taxon>
        <taxon>Tracheophyta</taxon>
        <taxon>Spermatophyta</taxon>
        <taxon>Magnoliopsida</taxon>
        <taxon>eudicotyledons</taxon>
        <taxon>Gunneridae</taxon>
        <taxon>Pentapetalae</taxon>
        <taxon>asterids</taxon>
        <taxon>lamiids</taxon>
        <taxon>Gentianales</taxon>
        <taxon>Rubiaceae</taxon>
        <taxon>Cinchonoideae</taxon>
        <taxon>Cinchoneae</taxon>
        <taxon>Cinchona</taxon>
    </lineage>
</organism>
<sequence>MVAFFATTITAITVLTLFALYNTVPTLLSTHPLTFLPIPTYSTYAFTCIACGSHGSGFSYSCAHCEFDLHMNCALFLPARIRILNKHPHELTLAFDFPEIFACNVCGAAVENYLWRCDCDFGIHLGCTKHNQQLQ</sequence>
<name>A0ABD3B1G9_9GENT</name>
<dbReference type="Pfam" id="PF03107">
    <property type="entry name" value="C1_2"/>
    <property type="match status" value="2"/>
</dbReference>
<feature type="domain" description="DC1" evidence="2">
    <location>
        <begin position="86"/>
        <end position="127"/>
    </location>
</feature>
<evidence type="ECO:0000313" key="3">
    <source>
        <dbReference type="EMBL" id="KAL3537286.1"/>
    </source>
</evidence>
<dbReference type="AlphaFoldDB" id="A0ABD3B1G9"/>
<evidence type="ECO:0000259" key="2">
    <source>
        <dbReference type="Pfam" id="PF03107"/>
    </source>
</evidence>
<gene>
    <name evidence="3" type="ORF">ACH5RR_000652</name>
</gene>
<accession>A0ABD3B1G9</accession>
<proteinExistence type="predicted"/>
<evidence type="ECO:0000313" key="4">
    <source>
        <dbReference type="Proteomes" id="UP001630127"/>
    </source>
</evidence>
<comment type="caution">
    <text evidence="3">The sequence shown here is derived from an EMBL/GenBank/DDBJ whole genome shotgun (WGS) entry which is preliminary data.</text>
</comment>
<reference evidence="3 4" key="1">
    <citation type="submission" date="2024-11" db="EMBL/GenBank/DDBJ databases">
        <title>A near-complete genome assembly of Cinchona calisaya.</title>
        <authorList>
            <person name="Lian D.C."/>
            <person name="Zhao X.W."/>
            <person name="Wei L."/>
        </authorList>
    </citation>
    <scope>NUCLEOTIDE SEQUENCE [LARGE SCALE GENOMIC DNA]</scope>
    <source>
        <tissue evidence="3">Nenye</tissue>
    </source>
</reference>
<dbReference type="InterPro" id="IPR046349">
    <property type="entry name" value="C1-like_sf"/>
</dbReference>
<evidence type="ECO:0000256" key="1">
    <source>
        <dbReference type="ARBA" id="ARBA00022737"/>
    </source>
</evidence>
<dbReference type="EMBL" id="JBJUIK010000001">
    <property type="protein sequence ID" value="KAL3537286.1"/>
    <property type="molecule type" value="Genomic_DNA"/>
</dbReference>
<dbReference type="SUPFAM" id="SSF57889">
    <property type="entry name" value="Cysteine-rich domain"/>
    <property type="match status" value="2"/>
</dbReference>
<protein>
    <recommendedName>
        <fullName evidence="2">DC1 domain-containing protein</fullName>
    </recommendedName>
</protein>
<dbReference type="Proteomes" id="UP001630127">
    <property type="component" value="Unassembled WGS sequence"/>
</dbReference>